<dbReference type="PATRIC" id="fig|1298851.3.peg.962"/>
<dbReference type="InterPro" id="IPR020084">
    <property type="entry name" value="NUDIX_hydrolase_CS"/>
</dbReference>
<reference evidence="5" key="1">
    <citation type="journal article" date="2018" name="Science">
        <title>A primordial and reversible TCA cycle in a facultatively chemolithoautotrophic thermophile.</title>
        <authorList>
            <person name="Nunoura T."/>
            <person name="Chikaraishi Y."/>
            <person name="Izaki R."/>
            <person name="Suwa T."/>
            <person name="Sato T."/>
            <person name="Harada T."/>
            <person name="Mori K."/>
            <person name="Kato Y."/>
            <person name="Miyazaki M."/>
            <person name="Shimamura S."/>
            <person name="Yanagawa K."/>
            <person name="Shuto A."/>
            <person name="Ohkouchi N."/>
            <person name="Fujita N."/>
            <person name="Takaki Y."/>
            <person name="Atomi H."/>
            <person name="Takai K."/>
        </authorList>
    </citation>
    <scope>NUCLEOTIDE SEQUENCE [LARGE SCALE GENOMIC DNA]</scope>
    <source>
        <strain evidence="5">DSM 17441 / JCM 13301 / NBRC 103674 / ABI70S6</strain>
    </source>
</reference>
<sequence length="147" mass="16691">MAKKTIKCPKCGYEIEIYKNPVPTVDLIIETPEGIVLIERKNPPYGWALPGGFVDYGETLEEAAVREAKEETGLDVELVRQFHAYSDPKRDPRQHTITVVFIAKAHGKPKAADDAKNAQVFKKEEIPFDILAFDHAQILKDYFEGRY</sequence>
<keyword evidence="5" id="KW-1185">Reference proteome</keyword>
<dbReference type="EMBL" id="AP013035">
    <property type="protein sequence ID" value="BAT71725.1"/>
    <property type="molecule type" value="Genomic_DNA"/>
</dbReference>
<dbReference type="PROSITE" id="PS51462">
    <property type="entry name" value="NUDIX"/>
    <property type="match status" value="1"/>
</dbReference>
<gene>
    <name evidence="4" type="primary">mUTT</name>
    <name evidence="4" type="ORF">TST_0925</name>
</gene>
<dbReference type="Gene3D" id="3.90.79.10">
    <property type="entry name" value="Nucleoside Triphosphate Pyrophosphohydrolase"/>
    <property type="match status" value="1"/>
</dbReference>
<proteinExistence type="inferred from homology"/>
<dbReference type="STRING" id="1298851.TST_0925"/>
<evidence type="ECO:0000313" key="4">
    <source>
        <dbReference type="EMBL" id="BAT71725.1"/>
    </source>
</evidence>
<dbReference type="Proteomes" id="UP000063234">
    <property type="component" value="Chromosome"/>
</dbReference>
<dbReference type="GO" id="GO:0016787">
    <property type="term" value="F:hydrolase activity"/>
    <property type="evidence" value="ECO:0007669"/>
    <property type="project" value="UniProtKB-KW"/>
</dbReference>
<accession>A0A0S3QTR6</accession>
<dbReference type="PRINTS" id="PR00502">
    <property type="entry name" value="NUDIXFAMILY"/>
</dbReference>
<dbReference type="OrthoDB" id="9786141at2"/>
<dbReference type="InterPro" id="IPR015797">
    <property type="entry name" value="NUDIX_hydrolase-like_dom_sf"/>
</dbReference>
<protein>
    <submittedName>
        <fullName evidence="4">7,8-dihydro-8-oxoguanine triphosphatase</fullName>
        <ecNumber evidence="4">3.6.1.-</ecNumber>
    </submittedName>
</protein>
<evidence type="ECO:0000256" key="2">
    <source>
        <dbReference type="RuleBase" id="RU003476"/>
    </source>
</evidence>
<comment type="similarity">
    <text evidence="2">Belongs to the Nudix hydrolase family.</text>
</comment>
<dbReference type="CDD" id="cd18873">
    <property type="entry name" value="NUDIX_NadM_like"/>
    <property type="match status" value="1"/>
</dbReference>
<dbReference type="PROSITE" id="PS00893">
    <property type="entry name" value="NUDIX_BOX"/>
    <property type="match status" value="1"/>
</dbReference>
<organism evidence="4 5">
    <name type="scientific">Thermosulfidibacter takaii (strain DSM 17441 / JCM 13301 / NBRC 103674 / ABI70S6)</name>
    <dbReference type="NCBI Taxonomy" id="1298851"/>
    <lineage>
        <taxon>Bacteria</taxon>
        <taxon>Pseudomonadati</taxon>
        <taxon>Thermosulfidibacterota</taxon>
        <taxon>Thermosulfidibacteria</taxon>
        <taxon>Thermosulfidibacterales</taxon>
        <taxon>Thermosulfidibacteraceae</taxon>
    </lineage>
</organism>
<feature type="domain" description="Nudix hydrolase" evidence="3">
    <location>
        <begin position="18"/>
        <end position="143"/>
    </location>
</feature>
<dbReference type="PANTHER" id="PTHR43736:SF1">
    <property type="entry name" value="DIHYDRONEOPTERIN TRIPHOSPHATE DIPHOSPHATASE"/>
    <property type="match status" value="1"/>
</dbReference>
<keyword evidence="1 2" id="KW-0378">Hydrolase</keyword>
<dbReference type="RefSeq" id="WP_068549720.1">
    <property type="nucleotide sequence ID" value="NZ_AP013035.1"/>
</dbReference>
<name>A0A0S3QTR6_THET7</name>
<dbReference type="Pfam" id="PF00293">
    <property type="entry name" value="NUDIX"/>
    <property type="match status" value="1"/>
</dbReference>
<dbReference type="InterPro" id="IPR020476">
    <property type="entry name" value="Nudix_hydrolase"/>
</dbReference>
<dbReference type="InterPro" id="IPR000086">
    <property type="entry name" value="NUDIX_hydrolase_dom"/>
</dbReference>
<evidence type="ECO:0000313" key="5">
    <source>
        <dbReference type="Proteomes" id="UP000063234"/>
    </source>
</evidence>
<dbReference type="PANTHER" id="PTHR43736">
    <property type="entry name" value="ADP-RIBOSE PYROPHOSPHATASE"/>
    <property type="match status" value="1"/>
</dbReference>
<evidence type="ECO:0000259" key="3">
    <source>
        <dbReference type="PROSITE" id="PS51462"/>
    </source>
</evidence>
<dbReference type="AlphaFoldDB" id="A0A0S3QTR6"/>
<dbReference type="KEGG" id="ttk:TST_0925"/>
<dbReference type="SUPFAM" id="SSF55811">
    <property type="entry name" value="Nudix"/>
    <property type="match status" value="1"/>
</dbReference>
<evidence type="ECO:0000256" key="1">
    <source>
        <dbReference type="ARBA" id="ARBA00022801"/>
    </source>
</evidence>
<dbReference type="EC" id="3.6.1.-" evidence="4"/>